<keyword evidence="6 9" id="KW-1133">Transmembrane helix</keyword>
<comment type="similarity">
    <text evidence="8">Belongs to the binding-protein-dependent transport system permease family. LivHM subfamily.</text>
</comment>
<evidence type="ECO:0000256" key="5">
    <source>
        <dbReference type="ARBA" id="ARBA00022970"/>
    </source>
</evidence>
<comment type="caution">
    <text evidence="10">The sequence shown here is derived from an EMBL/GenBank/DDBJ whole genome shotgun (WGS) entry which is preliminary data.</text>
</comment>
<evidence type="ECO:0000256" key="3">
    <source>
        <dbReference type="ARBA" id="ARBA00022475"/>
    </source>
</evidence>
<dbReference type="AlphaFoldDB" id="A0A4Q7LSA1"/>
<dbReference type="GO" id="GO:0022857">
    <property type="term" value="F:transmembrane transporter activity"/>
    <property type="evidence" value="ECO:0007669"/>
    <property type="project" value="InterPro"/>
</dbReference>
<evidence type="ECO:0000256" key="1">
    <source>
        <dbReference type="ARBA" id="ARBA00004651"/>
    </source>
</evidence>
<name>A0A4Q7LSA1_9MICO</name>
<feature type="transmembrane region" description="Helical" evidence="9">
    <location>
        <begin position="63"/>
        <end position="80"/>
    </location>
</feature>
<dbReference type="RefSeq" id="WP_130484902.1">
    <property type="nucleotide sequence ID" value="NZ_SGWW01000002.1"/>
</dbReference>
<evidence type="ECO:0000313" key="10">
    <source>
        <dbReference type="EMBL" id="RZS57313.1"/>
    </source>
</evidence>
<evidence type="ECO:0000256" key="8">
    <source>
        <dbReference type="ARBA" id="ARBA00037998"/>
    </source>
</evidence>
<feature type="transmembrane region" description="Helical" evidence="9">
    <location>
        <begin position="179"/>
        <end position="201"/>
    </location>
</feature>
<comment type="subcellular location">
    <subcellularLocation>
        <location evidence="1">Cell membrane</location>
        <topology evidence="1">Multi-pass membrane protein</topology>
    </subcellularLocation>
</comment>
<evidence type="ECO:0000256" key="4">
    <source>
        <dbReference type="ARBA" id="ARBA00022692"/>
    </source>
</evidence>
<feature type="transmembrane region" description="Helical" evidence="9">
    <location>
        <begin position="221"/>
        <end position="247"/>
    </location>
</feature>
<evidence type="ECO:0000256" key="6">
    <source>
        <dbReference type="ARBA" id="ARBA00022989"/>
    </source>
</evidence>
<keyword evidence="4 9" id="KW-0812">Transmembrane</keyword>
<keyword evidence="11" id="KW-1185">Reference proteome</keyword>
<gene>
    <name evidence="10" type="ORF">EV141_1023</name>
</gene>
<feature type="transmembrane region" description="Helical" evidence="9">
    <location>
        <begin position="6"/>
        <end position="30"/>
    </location>
</feature>
<evidence type="ECO:0000256" key="7">
    <source>
        <dbReference type="ARBA" id="ARBA00023136"/>
    </source>
</evidence>
<dbReference type="PANTHER" id="PTHR11795:SF445">
    <property type="entry name" value="AMINO ACID ABC TRANSPORTER PERMEASE PROTEIN"/>
    <property type="match status" value="1"/>
</dbReference>
<evidence type="ECO:0000256" key="9">
    <source>
        <dbReference type="SAM" id="Phobius"/>
    </source>
</evidence>
<proteinExistence type="inferred from homology"/>
<keyword evidence="5" id="KW-0029">Amino-acid transport</keyword>
<dbReference type="GO" id="GO:0005886">
    <property type="term" value="C:plasma membrane"/>
    <property type="evidence" value="ECO:0007669"/>
    <property type="project" value="UniProtKB-SubCell"/>
</dbReference>
<dbReference type="Proteomes" id="UP000293519">
    <property type="component" value="Unassembled WGS sequence"/>
</dbReference>
<organism evidence="10 11">
    <name type="scientific">Microcella putealis</name>
    <dbReference type="NCBI Taxonomy" id="337005"/>
    <lineage>
        <taxon>Bacteria</taxon>
        <taxon>Bacillati</taxon>
        <taxon>Actinomycetota</taxon>
        <taxon>Actinomycetes</taxon>
        <taxon>Micrococcales</taxon>
        <taxon>Microbacteriaceae</taxon>
        <taxon>Microcella</taxon>
    </lineage>
</organism>
<dbReference type="InterPro" id="IPR001851">
    <property type="entry name" value="ABC_transp_permease"/>
</dbReference>
<sequence length="293" mass="30561">MIALTQTLILGVLAGAVYALMASGLTLIFGVMRVINIAHGAFAVLAAFLTYSLWSAFGLDPLLAIPFIMVVMFGIGWVVYQGAVRHSRGSHVSMTVLVTFGIALVLEGVMGIIWGNRSASIRTDYTDASVEVGPFFFPQVQLLAAAIAVVVLIALYFLLNKTWLGRAIRAASVNESGALLVGVSVAAVAALTFAIGIATLGAGGAMLGAIQPIVPGTHYQWIARLLAIIVLGGLGSLPGAVIGAMIIGVTEMLATTYVGSAWPVAVPFLIIFIVLIVRPQGIMGARLREDLVS</sequence>
<accession>A0A4Q7LSA1</accession>
<dbReference type="InterPro" id="IPR052157">
    <property type="entry name" value="BCAA_transport_permease"/>
</dbReference>
<dbReference type="OrthoDB" id="9807115at2"/>
<dbReference type="CDD" id="cd06582">
    <property type="entry name" value="TM_PBP1_LivH_like"/>
    <property type="match status" value="1"/>
</dbReference>
<feature type="transmembrane region" description="Helical" evidence="9">
    <location>
        <begin position="92"/>
        <end position="115"/>
    </location>
</feature>
<dbReference type="GO" id="GO:0006865">
    <property type="term" value="P:amino acid transport"/>
    <property type="evidence" value="ECO:0007669"/>
    <property type="project" value="UniProtKB-KW"/>
</dbReference>
<feature type="transmembrane region" description="Helical" evidence="9">
    <location>
        <begin position="37"/>
        <end position="57"/>
    </location>
</feature>
<dbReference type="EMBL" id="SGWW01000002">
    <property type="protein sequence ID" value="RZS57313.1"/>
    <property type="molecule type" value="Genomic_DNA"/>
</dbReference>
<dbReference type="PANTHER" id="PTHR11795">
    <property type="entry name" value="BRANCHED-CHAIN AMINO ACID TRANSPORT SYSTEM PERMEASE PROTEIN LIVH"/>
    <property type="match status" value="1"/>
</dbReference>
<dbReference type="Pfam" id="PF02653">
    <property type="entry name" value="BPD_transp_2"/>
    <property type="match status" value="1"/>
</dbReference>
<feature type="transmembrane region" description="Helical" evidence="9">
    <location>
        <begin position="254"/>
        <end position="277"/>
    </location>
</feature>
<evidence type="ECO:0000256" key="2">
    <source>
        <dbReference type="ARBA" id="ARBA00022448"/>
    </source>
</evidence>
<keyword evidence="2" id="KW-0813">Transport</keyword>
<keyword evidence="3" id="KW-1003">Cell membrane</keyword>
<reference evidence="10 11" key="1">
    <citation type="journal article" date="2015" name="Stand. Genomic Sci.">
        <title>Genomic Encyclopedia of Bacterial and Archaeal Type Strains, Phase III: the genomes of soil and plant-associated and newly described type strains.</title>
        <authorList>
            <person name="Whitman W.B."/>
            <person name="Woyke T."/>
            <person name="Klenk H.P."/>
            <person name="Zhou Y."/>
            <person name="Lilburn T.G."/>
            <person name="Beck B.J."/>
            <person name="De Vos P."/>
            <person name="Vandamme P."/>
            <person name="Eisen J.A."/>
            <person name="Garrity G."/>
            <person name="Hugenholtz P."/>
            <person name="Kyrpides N.C."/>
        </authorList>
    </citation>
    <scope>NUCLEOTIDE SEQUENCE [LARGE SCALE GENOMIC DNA]</scope>
    <source>
        <strain evidence="10 11">CV2</strain>
    </source>
</reference>
<keyword evidence="7 9" id="KW-0472">Membrane</keyword>
<evidence type="ECO:0000313" key="11">
    <source>
        <dbReference type="Proteomes" id="UP000293519"/>
    </source>
</evidence>
<protein>
    <submittedName>
        <fullName evidence="10">Amino acid/amide ABC transporter membrane protein 1 (HAAT family)</fullName>
    </submittedName>
</protein>
<feature type="transmembrane region" description="Helical" evidence="9">
    <location>
        <begin position="135"/>
        <end position="159"/>
    </location>
</feature>